<dbReference type="Pfam" id="PF13391">
    <property type="entry name" value="HNH_2"/>
    <property type="match status" value="1"/>
</dbReference>
<organism evidence="2 3">
    <name type="scientific">Vibrio quintilis</name>
    <dbReference type="NCBI Taxonomy" id="1117707"/>
    <lineage>
        <taxon>Bacteria</taxon>
        <taxon>Pseudomonadati</taxon>
        <taxon>Pseudomonadota</taxon>
        <taxon>Gammaproteobacteria</taxon>
        <taxon>Vibrionales</taxon>
        <taxon>Vibrionaceae</taxon>
        <taxon>Vibrio</taxon>
    </lineage>
</organism>
<evidence type="ECO:0000313" key="3">
    <source>
        <dbReference type="Proteomes" id="UP000184600"/>
    </source>
</evidence>
<keyword evidence="3" id="KW-1185">Reference proteome</keyword>
<dbReference type="AlphaFoldDB" id="A0A1M7YV57"/>
<gene>
    <name evidence="2" type="ORF">VQ7734_02336</name>
</gene>
<dbReference type="Proteomes" id="UP000184600">
    <property type="component" value="Unassembled WGS sequence"/>
</dbReference>
<feature type="domain" description="HNH nuclease" evidence="1">
    <location>
        <begin position="277"/>
        <end position="329"/>
    </location>
</feature>
<proteinExistence type="predicted"/>
<dbReference type="RefSeq" id="WP_073582650.1">
    <property type="nucleotide sequence ID" value="NZ_AP024897.1"/>
</dbReference>
<dbReference type="EMBL" id="FRFG01000026">
    <property type="protein sequence ID" value="SHO56567.1"/>
    <property type="molecule type" value="Genomic_DNA"/>
</dbReference>
<evidence type="ECO:0000259" key="1">
    <source>
        <dbReference type="Pfam" id="PF13391"/>
    </source>
</evidence>
<accession>A0A1M7YV57</accession>
<dbReference type="InterPro" id="IPR003615">
    <property type="entry name" value="HNH_nuc"/>
</dbReference>
<sequence length="375" mass="43301">MTLEHYTDKFSRLNMDTKGTHKRPHKVCMLLAVMELIELGVIATNRIEFNAALKDRFTHYFNQRRRDNDRDTPENPFYHLKSEGFWHLAYQSGVNPASVTGYSKKNVSHAFLDDALFTFMQSAITRNDLKDALNQNLSDLAFLYRQWLLDTGRSPETVDIYCQVIENDLPLWLQQQQLSDVPVVEIKSFREFHQLAMKINMAEPKQVKDSRTHGLFSEVVESYLGFLKDFTQVDLQQDINQIMDDPRLTPTEKEILVKTRMGQGTYRRQLIDLWHGCAVTGYCNTQMLVASHIKPWRASTPDEKLDKYNGLLLVANLDKAFDLGFISFDEKGRVMIASVLESPDVLGIEENMSVSLLPAHQNYLGYHRAELFKGR</sequence>
<dbReference type="STRING" id="1117707.VQ7734_02336"/>
<protein>
    <recommendedName>
        <fullName evidence="1">HNH nuclease domain-containing protein</fullName>
    </recommendedName>
</protein>
<name>A0A1M7YV57_9VIBR</name>
<evidence type="ECO:0000313" key="2">
    <source>
        <dbReference type="EMBL" id="SHO56567.1"/>
    </source>
</evidence>
<reference evidence="3" key="1">
    <citation type="submission" date="2016-12" db="EMBL/GenBank/DDBJ databases">
        <authorList>
            <person name="Rodrigo-Torres L."/>
            <person name="Arahal R.D."/>
            <person name="Lucena T."/>
        </authorList>
    </citation>
    <scope>NUCLEOTIDE SEQUENCE [LARGE SCALE GENOMIC DNA]</scope>
</reference>
<dbReference type="OrthoDB" id="529575at2"/>